<organism evidence="2 3">
    <name type="scientific">Flavimobilis soli</name>
    <dbReference type="NCBI Taxonomy" id="442709"/>
    <lineage>
        <taxon>Bacteria</taxon>
        <taxon>Bacillati</taxon>
        <taxon>Actinomycetota</taxon>
        <taxon>Actinomycetes</taxon>
        <taxon>Micrococcales</taxon>
        <taxon>Jonesiaceae</taxon>
        <taxon>Flavimobilis</taxon>
    </lineage>
</organism>
<evidence type="ECO:0000313" key="3">
    <source>
        <dbReference type="Proteomes" id="UP000221394"/>
    </source>
</evidence>
<gene>
    <name evidence="2" type="ORF">ATL41_0773</name>
</gene>
<proteinExistence type="predicted"/>
<dbReference type="Pfam" id="PF11255">
    <property type="entry name" value="DUF3054"/>
    <property type="match status" value="1"/>
</dbReference>
<dbReference type="InterPro" id="IPR021414">
    <property type="entry name" value="DUF3054"/>
</dbReference>
<dbReference type="EMBL" id="PDJH01000001">
    <property type="protein sequence ID" value="PFG36065.1"/>
    <property type="molecule type" value="Genomic_DNA"/>
</dbReference>
<keyword evidence="3" id="KW-1185">Reference proteome</keyword>
<evidence type="ECO:0008006" key="4">
    <source>
        <dbReference type="Google" id="ProtNLM"/>
    </source>
</evidence>
<sequence>MTDRIEHDNPHDLLGTPLPPARTPRSVVVTAAVTDALAVLVFAAVGRASHDEAVGIAGLAGTAWPFLVALAVGWLALRAHRAPRAAWPTGVLLWLVTWGVGMLLRAATGGGTATAFVVVALCFLGLFLVGWRLLARLLGGRSLLPGLSES</sequence>
<evidence type="ECO:0000256" key="1">
    <source>
        <dbReference type="SAM" id="Phobius"/>
    </source>
</evidence>
<keyword evidence="1" id="KW-0472">Membrane</keyword>
<dbReference type="AlphaFoldDB" id="A0A2A9ECR2"/>
<feature type="transmembrane region" description="Helical" evidence="1">
    <location>
        <begin position="54"/>
        <end position="77"/>
    </location>
</feature>
<dbReference type="Proteomes" id="UP000221394">
    <property type="component" value="Unassembled WGS sequence"/>
</dbReference>
<protein>
    <recommendedName>
        <fullName evidence="4">DUF3054 family protein</fullName>
    </recommendedName>
</protein>
<feature type="transmembrane region" description="Helical" evidence="1">
    <location>
        <begin position="113"/>
        <end position="134"/>
    </location>
</feature>
<name>A0A2A9ECR2_9MICO</name>
<evidence type="ECO:0000313" key="2">
    <source>
        <dbReference type="EMBL" id="PFG36065.1"/>
    </source>
</evidence>
<keyword evidence="1" id="KW-0812">Transmembrane</keyword>
<feature type="transmembrane region" description="Helical" evidence="1">
    <location>
        <begin position="89"/>
        <end position="107"/>
    </location>
</feature>
<comment type="caution">
    <text evidence="2">The sequence shown here is derived from an EMBL/GenBank/DDBJ whole genome shotgun (WGS) entry which is preliminary data.</text>
</comment>
<keyword evidence="1" id="KW-1133">Transmembrane helix</keyword>
<dbReference type="RefSeq" id="WP_098457288.1">
    <property type="nucleotide sequence ID" value="NZ_PDJH01000001.1"/>
</dbReference>
<feature type="transmembrane region" description="Helical" evidence="1">
    <location>
        <begin position="27"/>
        <end position="48"/>
    </location>
</feature>
<reference evidence="2 3" key="1">
    <citation type="submission" date="2017-10" db="EMBL/GenBank/DDBJ databases">
        <title>Sequencing the genomes of 1000 actinobacteria strains.</title>
        <authorList>
            <person name="Klenk H.-P."/>
        </authorList>
    </citation>
    <scope>NUCLEOTIDE SEQUENCE [LARGE SCALE GENOMIC DNA]</scope>
    <source>
        <strain evidence="2 3">DSM 21574</strain>
    </source>
</reference>
<accession>A0A2A9ECR2</accession>